<dbReference type="Pfam" id="PF08757">
    <property type="entry name" value="CotH"/>
    <property type="match status" value="1"/>
</dbReference>
<name>A0A1Y2DB66_9FUNG</name>
<dbReference type="InterPro" id="IPR014867">
    <property type="entry name" value="Spore_coat_CotH_CotH2/3/7"/>
</dbReference>
<feature type="signal peptide" evidence="1">
    <location>
        <begin position="1"/>
        <end position="20"/>
    </location>
</feature>
<organism evidence="2 3">
    <name type="scientific">Neocallimastix californiae</name>
    <dbReference type="NCBI Taxonomy" id="1754190"/>
    <lineage>
        <taxon>Eukaryota</taxon>
        <taxon>Fungi</taxon>
        <taxon>Fungi incertae sedis</taxon>
        <taxon>Chytridiomycota</taxon>
        <taxon>Chytridiomycota incertae sedis</taxon>
        <taxon>Neocallimastigomycetes</taxon>
        <taxon>Neocallimastigales</taxon>
        <taxon>Neocallimastigaceae</taxon>
        <taxon>Neocallimastix</taxon>
    </lineage>
</organism>
<proteinExistence type="predicted"/>
<dbReference type="OrthoDB" id="10267127at2759"/>
<evidence type="ECO:0000256" key="1">
    <source>
        <dbReference type="SAM" id="SignalP"/>
    </source>
</evidence>
<keyword evidence="3" id="KW-1185">Reference proteome</keyword>
<comment type="caution">
    <text evidence="2">The sequence shown here is derived from an EMBL/GenBank/DDBJ whole genome shotgun (WGS) entry which is preliminary data.</text>
</comment>
<evidence type="ECO:0000313" key="3">
    <source>
        <dbReference type="Proteomes" id="UP000193920"/>
    </source>
</evidence>
<evidence type="ECO:0000313" key="2">
    <source>
        <dbReference type="EMBL" id="ORY56509.1"/>
    </source>
</evidence>
<dbReference type="PANTHER" id="PTHR40050">
    <property type="entry name" value="INNER SPORE COAT PROTEIN H"/>
    <property type="match status" value="1"/>
</dbReference>
<dbReference type="PANTHER" id="PTHR40050:SF1">
    <property type="entry name" value="INNER SPORE COAT PROTEIN H"/>
    <property type="match status" value="1"/>
</dbReference>
<sequence>MRTVLYLVSVLTYIVSTCLAANFSVLCNPFELGGTGVSVNIDGTSYPMSSKNNDILYEYSFKGTPTKYYYEITNSTDSELKTFGAERQWNSKESSTLYEVYGRRHTVGDDIIKTIPRLYAPLEGYKDFSLLFQEGEIPVINIHINERDYNELINMTEEKEFLYYINFDLYTPHAKFTYHNATLKLSGQGSASQEKKPYKIDLSDDDTDKKNKKIFGLKEFKLRSIRYDETGIKNKIVNDISESLGLPYAQTAPCRLYMNNKSYGLYEISDLYKKKFLRRFFNIQKQGEDYVYGALYKGHMKGDVPAYLYRDFPGKTLEQLYESIVPATGETNPNAEILNVIDWINKLPENASKADIEKQFDIDMFLKYALIEYLSCHWDGYLGHGNNYFIYIEPSNGKYHFFSYDFDMTLGKWCKAINGTIDDYVTEVNPPDERTYGGEPQRKPLLYSKIINNPEIKPMFESLGKEVVSNLFNIEALGPRIDYFYEFLKDDLYWDVGCYNIIETKLFADHPQELPTIEGIDAQYTDLNKTSHIKSYIKARSENFAKAYNMNISFKSEGKYGTVGNKLVISDDDENETVTQLGAVSSAVINNPTILLFTLMILLFTYLL</sequence>
<reference evidence="2 3" key="1">
    <citation type="submission" date="2016-08" db="EMBL/GenBank/DDBJ databases">
        <title>A Parts List for Fungal Cellulosomes Revealed by Comparative Genomics.</title>
        <authorList>
            <consortium name="DOE Joint Genome Institute"/>
            <person name="Haitjema C.H."/>
            <person name="Gilmore S.P."/>
            <person name="Henske J.K."/>
            <person name="Solomon K.V."/>
            <person name="De Groot R."/>
            <person name="Kuo A."/>
            <person name="Mondo S.J."/>
            <person name="Salamov A.A."/>
            <person name="Labutti K."/>
            <person name="Zhao Z."/>
            <person name="Chiniquy J."/>
            <person name="Barry K."/>
            <person name="Brewer H.M."/>
            <person name="Purvine S.O."/>
            <person name="Wright A.T."/>
            <person name="Boxma B."/>
            <person name="Van Alen T."/>
            <person name="Hackstein J.H."/>
            <person name="Baker S.E."/>
            <person name="Grigoriev I.V."/>
            <person name="O'Malley M.A."/>
        </authorList>
    </citation>
    <scope>NUCLEOTIDE SEQUENCE [LARGE SCALE GENOMIC DNA]</scope>
    <source>
        <strain evidence="2 3">G1</strain>
    </source>
</reference>
<dbReference type="AlphaFoldDB" id="A0A1Y2DB66"/>
<feature type="chain" id="PRO_5012756537" evidence="1">
    <location>
        <begin position="21"/>
        <end position="608"/>
    </location>
</feature>
<protein>
    <submittedName>
        <fullName evidence="2">Coth-domain-containing protein</fullName>
    </submittedName>
</protein>
<gene>
    <name evidence="2" type="ORF">LY90DRAFT_669386</name>
</gene>
<accession>A0A1Y2DB66</accession>
<keyword evidence="1" id="KW-0732">Signal</keyword>
<dbReference type="Proteomes" id="UP000193920">
    <property type="component" value="Unassembled WGS sequence"/>
</dbReference>
<dbReference type="EMBL" id="MCOG01000073">
    <property type="protein sequence ID" value="ORY56509.1"/>
    <property type="molecule type" value="Genomic_DNA"/>
</dbReference>